<dbReference type="PROSITE" id="PS50940">
    <property type="entry name" value="CHIT_BIND_II"/>
    <property type="match status" value="2"/>
</dbReference>
<feature type="chain" id="PRO_5043564743" description="Chitin-binding type-2 domain-containing protein" evidence="7">
    <location>
        <begin position="19"/>
        <end position="301"/>
    </location>
</feature>
<dbReference type="InterPro" id="IPR002557">
    <property type="entry name" value="Chitin-bd_dom"/>
</dbReference>
<proteinExistence type="predicted"/>
<evidence type="ECO:0000313" key="9">
    <source>
        <dbReference type="EMBL" id="KAK9504906.1"/>
    </source>
</evidence>
<keyword evidence="10" id="KW-1185">Reference proteome</keyword>
<accession>A0AAW1D1L1</accession>
<feature type="compositionally biased region" description="Gly residues" evidence="6">
    <location>
        <begin position="96"/>
        <end position="127"/>
    </location>
</feature>
<feature type="compositionally biased region" description="Low complexity" evidence="6">
    <location>
        <begin position="199"/>
        <end position="215"/>
    </location>
</feature>
<comment type="caution">
    <text evidence="9">The sequence shown here is derived from an EMBL/GenBank/DDBJ whole genome shotgun (WGS) entry which is preliminary data.</text>
</comment>
<feature type="domain" description="Chitin-binding type-2" evidence="8">
    <location>
        <begin position="34"/>
        <end position="90"/>
    </location>
</feature>
<evidence type="ECO:0000256" key="4">
    <source>
        <dbReference type="ARBA" id="ARBA00023157"/>
    </source>
</evidence>
<dbReference type="InterPro" id="IPR036508">
    <property type="entry name" value="Chitin-bd_dom_sf"/>
</dbReference>
<keyword evidence="3" id="KW-0677">Repeat</keyword>
<name>A0AAW1D1L1_9HEMI</name>
<dbReference type="SMART" id="SM00494">
    <property type="entry name" value="ChtBD2"/>
    <property type="match status" value="2"/>
</dbReference>
<evidence type="ECO:0000256" key="3">
    <source>
        <dbReference type="ARBA" id="ARBA00022737"/>
    </source>
</evidence>
<feature type="compositionally biased region" description="Low complexity" evidence="6">
    <location>
        <begin position="161"/>
        <end position="177"/>
    </location>
</feature>
<keyword evidence="1" id="KW-0147">Chitin-binding</keyword>
<organism evidence="9 10">
    <name type="scientific">Rhynocoris fuscipes</name>
    <dbReference type="NCBI Taxonomy" id="488301"/>
    <lineage>
        <taxon>Eukaryota</taxon>
        <taxon>Metazoa</taxon>
        <taxon>Ecdysozoa</taxon>
        <taxon>Arthropoda</taxon>
        <taxon>Hexapoda</taxon>
        <taxon>Insecta</taxon>
        <taxon>Pterygota</taxon>
        <taxon>Neoptera</taxon>
        <taxon>Paraneoptera</taxon>
        <taxon>Hemiptera</taxon>
        <taxon>Heteroptera</taxon>
        <taxon>Panheteroptera</taxon>
        <taxon>Cimicomorpha</taxon>
        <taxon>Reduviidae</taxon>
        <taxon>Harpactorinae</taxon>
        <taxon>Harpactorini</taxon>
        <taxon>Rhynocoris</taxon>
    </lineage>
</organism>
<reference evidence="9 10" key="1">
    <citation type="submission" date="2022-12" db="EMBL/GenBank/DDBJ databases">
        <title>Chromosome-level genome assembly of true bugs.</title>
        <authorList>
            <person name="Ma L."/>
            <person name="Li H."/>
        </authorList>
    </citation>
    <scope>NUCLEOTIDE SEQUENCE [LARGE SCALE GENOMIC DNA]</scope>
    <source>
        <strain evidence="9">Lab_2022b</strain>
    </source>
</reference>
<dbReference type="GO" id="GO:0008061">
    <property type="term" value="F:chitin binding"/>
    <property type="evidence" value="ECO:0007669"/>
    <property type="project" value="UniProtKB-KW"/>
</dbReference>
<gene>
    <name evidence="9" type="ORF">O3M35_009076</name>
</gene>
<evidence type="ECO:0000256" key="5">
    <source>
        <dbReference type="ARBA" id="ARBA00023180"/>
    </source>
</evidence>
<dbReference type="SUPFAM" id="SSF57625">
    <property type="entry name" value="Invertebrate chitin-binding proteins"/>
    <property type="match status" value="2"/>
</dbReference>
<keyword evidence="4" id="KW-1015">Disulfide bond</keyword>
<dbReference type="EMBL" id="JAPXFL010000006">
    <property type="protein sequence ID" value="KAK9504906.1"/>
    <property type="molecule type" value="Genomic_DNA"/>
</dbReference>
<evidence type="ECO:0000256" key="7">
    <source>
        <dbReference type="SAM" id="SignalP"/>
    </source>
</evidence>
<feature type="compositionally biased region" description="Gly residues" evidence="6">
    <location>
        <begin position="142"/>
        <end position="160"/>
    </location>
</feature>
<keyword evidence="2 7" id="KW-0732">Signal</keyword>
<dbReference type="PANTHER" id="PTHR23301:SF0">
    <property type="entry name" value="CHITIN-BINDING TYPE-2 DOMAIN-CONTAINING PROTEIN-RELATED"/>
    <property type="match status" value="1"/>
</dbReference>
<protein>
    <recommendedName>
        <fullName evidence="8">Chitin-binding type-2 domain-containing protein</fullName>
    </recommendedName>
</protein>
<evidence type="ECO:0000256" key="6">
    <source>
        <dbReference type="SAM" id="MobiDB-lite"/>
    </source>
</evidence>
<evidence type="ECO:0000313" key="10">
    <source>
        <dbReference type="Proteomes" id="UP001461498"/>
    </source>
</evidence>
<dbReference type="GO" id="GO:0005576">
    <property type="term" value="C:extracellular region"/>
    <property type="evidence" value="ECO:0007669"/>
    <property type="project" value="InterPro"/>
</dbReference>
<dbReference type="Pfam" id="PF01607">
    <property type="entry name" value="CBM_14"/>
    <property type="match status" value="2"/>
</dbReference>
<dbReference type="InterPro" id="IPR051940">
    <property type="entry name" value="Chitin_bind-dev_reg"/>
</dbReference>
<dbReference type="AlphaFoldDB" id="A0AAW1D1L1"/>
<evidence type="ECO:0000259" key="8">
    <source>
        <dbReference type="PROSITE" id="PS50940"/>
    </source>
</evidence>
<feature type="region of interest" description="Disordered" evidence="6">
    <location>
        <begin position="87"/>
        <end position="220"/>
    </location>
</feature>
<evidence type="ECO:0000256" key="1">
    <source>
        <dbReference type="ARBA" id="ARBA00022669"/>
    </source>
</evidence>
<feature type="domain" description="Chitin-binding type-2" evidence="8">
    <location>
        <begin position="215"/>
        <end position="275"/>
    </location>
</feature>
<evidence type="ECO:0000256" key="2">
    <source>
        <dbReference type="ARBA" id="ARBA00022729"/>
    </source>
</evidence>
<keyword evidence="5" id="KW-0325">Glycoprotein</keyword>
<dbReference type="PANTHER" id="PTHR23301">
    <property type="entry name" value="CHITIN BINDING PERITROPHIN-A"/>
    <property type="match status" value="1"/>
</dbReference>
<dbReference type="Proteomes" id="UP001461498">
    <property type="component" value="Unassembled WGS sequence"/>
</dbReference>
<feature type="signal peptide" evidence="7">
    <location>
        <begin position="1"/>
        <end position="18"/>
    </location>
</feature>
<feature type="compositionally biased region" description="Low complexity" evidence="6">
    <location>
        <begin position="128"/>
        <end position="141"/>
    </location>
</feature>
<sequence>MKILIVVILLKLGYNVNAFWRNQFPLNVARGRSTIKCNPQKLHIPNPVDPHSFYKCGADGTPVLFQCPPGTRFDVKLEVCNWDTSVGSTGSSGVNPGSGGSGGTWINPGSGGSGGMLPNPGTGGTGGTWINPGIGGTIPNPGTGGTGGTFPNPGIGGSGGTWTNPGNHDPTITFPNPGTGGTGGTHPNPGTDDSGTQWPSNPGSDNNGNNDLPLGIDCSKEPTDGPVKMFQNPEHCSAYYTCNMGRPVLTYCPRGLFFNPETSSCDDNIPEGCQLVDPERPGGGAIFEEIRKLRLRLMKRT</sequence>
<dbReference type="Gene3D" id="2.170.140.10">
    <property type="entry name" value="Chitin binding domain"/>
    <property type="match status" value="2"/>
</dbReference>